<dbReference type="Proteomes" id="UP000465361">
    <property type="component" value="Unassembled WGS sequence"/>
</dbReference>
<accession>A0A7I9XRU8</accession>
<sequence>MTAAQMAMLLARNVEKIAGHEDAGQCYRDIKRLIDDIERRINRPKPPRFLGPCPHLVGRRKACATQLVAPRDATEVRCPACKTLHSVDHLVELLRNHLLYEPLSAVQIIGSRVSELPGALEQLGEHLPRSTFYSWCKRGWLKPRSYQTRSGVRLPERQSDSDEPMYWLADVYTLIEETRADKTA</sequence>
<dbReference type="EMBL" id="BLKW01000002">
    <property type="protein sequence ID" value="GFG72709.1"/>
    <property type="molecule type" value="Genomic_DNA"/>
</dbReference>
<name>A0A7I9XRU8_9MYCO</name>
<evidence type="ECO:0000313" key="2">
    <source>
        <dbReference type="Proteomes" id="UP000465361"/>
    </source>
</evidence>
<keyword evidence="2" id="KW-1185">Reference proteome</keyword>
<gene>
    <name evidence="1" type="ORF">MBOT_00740</name>
</gene>
<proteinExistence type="predicted"/>
<reference evidence="1 2" key="1">
    <citation type="journal article" date="2019" name="Emerg. Microbes Infect.">
        <title>Comprehensive subspecies identification of 175 nontuberculous mycobacteria species based on 7547 genomic profiles.</title>
        <authorList>
            <person name="Matsumoto Y."/>
            <person name="Kinjo T."/>
            <person name="Motooka D."/>
            <person name="Nabeya D."/>
            <person name="Jung N."/>
            <person name="Uechi K."/>
            <person name="Horii T."/>
            <person name="Iida T."/>
            <person name="Fujita J."/>
            <person name="Nakamura S."/>
        </authorList>
    </citation>
    <scope>NUCLEOTIDE SEQUENCE [LARGE SCALE GENOMIC DNA]</scope>
    <source>
        <strain evidence="1 2">JCM 17322</strain>
    </source>
</reference>
<evidence type="ECO:0000313" key="1">
    <source>
        <dbReference type="EMBL" id="GFG72709.1"/>
    </source>
</evidence>
<comment type="caution">
    <text evidence="1">The sequence shown here is derived from an EMBL/GenBank/DDBJ whole genome shotgun (WGS) entry which is preliminary data.</text>
</comment>
<dbReference type="RefSeq" id="WP_071700197.1">
    <property type="nucleotide sequence ID" value="NZ_BLKW01000002.1"/>
</dbReference>
<organism evidence="1 2">
    <name type="scientific">Mycobacterium botniense</name>
    <dbReference type="NCBI Taxonomy" id="84962"/>
    <lineage>
        <taxon>Bacteria</taxon>
        <taxon>Bacillati</taxon>
        <taxon>Actinomycetota</taxon>
        <taxon>Actinomycetes</taxon>
        <taxon>Mycobacteriales</taxon>
        <taxon>Mycobacteriaceae</taxon>
        <taxon>Mycobacterium</taxon>
    </lineage>
</organism>
<dbReference type="AlphaFoldDB" id="A0A7I9XRU8"/>
<protein>
    <submittedName>
        <fullName evidence="1">Uncharacterized protein</fullName>
    </submittedName>
</protein>